<organism evidence="6 7">
    <name type="scientific">Balaenoptera acutorostrata</name>
    <name type="common">Common minke whale</name>
    <name type="synonym">Balaena rostrata</name>
    <dbReference type="NCBI Taxonomy" id="9767"/>
    <lineage>
        <taxon>Eukaryota</taxon>
        <taxon>Metazoa</taxon>
        <taxon>Chordata</taxon>
        <taxon>Craniata</taxon>
        <taxon>Vertebrata</taxon>
        <taxon>Euteleostomi</taxon>
        <taxon>Mammalia</taxon>
        <taxon>Eutheria</taxon>
        <taxon>Laurasiatheria</taxon>
        <taxon>Artiodactyla</taxon>
        <taxon>Whippomorpha</taxon>
        <taxon>Cetacea</taxon>
        <taxon>Mysticeti</taxon>
        <taxon>Balaenopteridae</taxon>
        <taxon>Balaenoptera</taxon>
    </lineage>
</organism>
<dbReference type="InterPro" id="IPR001007">
    <property type="entry name" value="VWF_dom"/>
</dbReference>
<dbReference type="PROSITE" id="PS51233">
    <property type="entry name" value="VWFD"/>
    <property type="match status" value="7"/>
</dbReference>
<accession>A0ABM3SLN5</accession>
<dbReference type="InterPro" id="IPR003645">
    <property type="entry name" value="Fol_N"/>
</dbReference>
<feature type="domain" description="VWFD" evidence="5">
    <location>
        <begin position="588"/>
        <end position="768"/>
    </location>
</feature>
<dbReference type="InterPro" id="IPR036084">
    <property type="entry name" value="Ser_inhib-like_sf"/>
</dbReference>
<dbReference type="PANTHER" id="PTHR11339">
    <property type="entry name" value="EXTRACELLULAR MATRIX GLYCOPROTEIN RELATED"/>
    <property type="match status" value="1"/>
</dbReference>
<dbReference type="SUPFAM" id="SSF57567">
    <property type="entry name" value="Serine protease inhibitors"/>
    <property type="match status" value="6"/>
</dbReference>
<gene>
    <name evidence="7" type="primary">FCGBP</name>
</gene>
<reference evidence="7" key="1">
    <citation type="submission" date="2025-08" db="UniProtKB">
        <authorList>
            <consortium name="RefSeq"/>
        </authorList>
    </citation>
    <scope>IDENTIFICATION</scope>
</reference>
<evidence type="ECO:0000313" key="6">
    <source>
        <dbReference type="Proteomes" id="UP001652580"/>
    </source>
</evidence>
<keyword evidence="1" id="KW-0677">Repeat</keyword>
<dbReference type="InterPro" id="IPR001846">
    <property type="entry name" value="VWF_type-D"/>
</dbReference>
<feature type="domain" description="VWFD" evidence="5">
    <location>
        <begin position="2946"/>
        <end position="3116"/>
    </location>
</feature>
<dbReference type="InterPro" id="IPR025615">
    <property type="entry name" value="TILa_dom"/>
</dbReference>
<keyword evidence="3" id="KW-0325">Glycoprotein</keyword>
<dbReference type="Pfam" id="PF01826">
    <property type="entry name" value="TIL"/>
    <property type="match status" value="6"/>
</dbReference>
<name>A0ABM3SLN5_BALAC</name>
<dbReference type="Gene3D" id="2.10.25.10">
    <property type="entry name" value="Laminin"/>
    <property type="match status" value="6"/>
</dbReference>
<feature type="domain" description="VWFD" evidence="5">
    <location>
        <begin position="1368"/>
        <end position="1547"/>
    </location>
</feature>
<dbReference type="RefSeq" id="XP_057390750.1">
    <property type="nucleotide sequence ID" value="XM_057534767.1"/>
</dbReference>
<feature type="domain" description="VWFD" evidence="5">
    <location>
        <begin position="2185"/>
        <end position="2356"/>
    </location>
</feature>
<dbReference type="InterPro" id="IPR002919">
    <property type="entry name" value="TIL_dom"/>
</dbReference>
<feature type="domain" description="VWFD" evidence="5">
    <location>
        <begin position="2567"/>
        <end position="2738"/>
    </location>
</feature>
<protein>
    <submittedName>
        <fullName evidence="7">IgGFc-binding protein isoform X1</fullName>
    </submittedName>
</protein>
<dbReference type="InterPro" id="IPR050780">
    <property type="entry name" value="Mucin_vWF_Thrombospondin_sf"/>
</dbReference>
<dbReference type="Pfam" id="PF12714">
    <property type="entry name" value="TILa"/>
    <property type="match status" value="5"/>
</dbReference>
<feature type="region of interest" description="Disordered" evidence="4">
    <location>
        <begin position="1518"/>
        <end position="1539"/>
    </location>
</feature>
<dbReference type="GeneID" id="103005830"/>
<dbReference type="InterPro" id="IPR014853">
    <property type="entry name" value="VWF/SSPO/ZAN-like_Cys-rich_dom"/>
</dbReference>
<keyword evidence="2" id="KW-1015">Disulfide bond</keyword>
<evidence type="ECO:0000259" key="5">
    <source>
        <dbReference type="PROSITE" id="PS51233"/>
    </source>
</evidence>
<evidence type="ECO:0000313" key="7">
    <source>
        <dbReference type="RefSeq" id="XP_057390750.1"/>
    </source>
</evidence>
<evidence type="ECO:0000256" key="4">
    <source>
        <dbReference type="SAM" id="MobiDB-lite"/>
    </source>
</evidence>
<feature type="domain" description="VWFD" evidence="5">
    <location>
        <begin position="1786"/>
        <end position="1969"/>
    </location>
</feature>
<keyword evidence="6" id="KW-1185">Reference proteome</keyword>
<dbReference type="Pfam" id="PF17517">
    <property type="entry name" value="IgGFc_binding"/>
    <property type="match status" value="1"/>
</dbReference>
<sequence length="3117" mass="330424">MTLLTGLHPGAEEPQARHYQLLHYRESSRTHALGLEKGEKPERGAPELSVLKACSSGRCSSHQLQFCQFHLWLLEKGMARAGSCQTPVVHLFKEDKNGISDWEAFFQLPGWCHVFTLDMGSLRSWWMFWAGATLLWGLTQEASVDPKNSEGEEFLTAFLQNYNLGYSKAYLYLLLSSLSDSLTSVSILSRVDGTSQKVTVGPGQSVMVNITAKAEMVGSNTFKRAVVVHSDRTISVQAINAKPSTADVTQLWPVRALGTEYFVLTPASASSQNLKEFAVVAGAAGASVSIQLKGSVTFQGKSYSAGNVLSVTLDPYQVAQVQSTANLSGSKVTASSPVAVLSGHSCAQKNTNCNHVVEQLLPTSAWGTRYVVPPLSLQTRQDLVYVVASQATKLTYNLGGTAGSRGLQAGDVTELEIQQSWPLYLSADVGIQVLLFGTGTTKDGETYDPHLVLIPDVAAYCPAYVVKSVPNCKCTALVVAPTKAAGELTIDGQRLGAKLTWAAVPGSEFSYAEVDLGTTDSIHVAEAATNFGLLTFGLDQDVSFGTAAACGRTVHTQEEASCKGKQCGPKQLCKVLDGQARCVAASVATCRAQGDPHYTTFDGRRYDMMGTCLYSMAELCSDDQTLPAFSVESKNEHRGSRRVSYVGLVTVRAYSHAVSLARGEVGFARIDSQRSRLPASLAEGRLRVYQSGTRAVVELDFGLVVTYDWDAQLALSLPAHFQGQVCGLCGNYNGDPTDDFLTPDWEQAPDAVEFASSWKLDDEDYLCEDGCQNNCPSCTPDQAQHHEGSRLCGMLTQPDGPFAVCRDALDPQPFLKECVYDLCVAHGDRASLCRALSAYAQACLEFGISVGNWRLPASCPLSCPANSRYELCGPACPASCNPPAAPSNCSARPCVEGCVCLPGFVASGGACVAASSCGCNFEGRPLAPGQEVWADEYCRRRCTCDAATKQMRCSDTQGCPAGERCRVQNGLLGCYPDRFGSCQASGDPHYVTFDGRRFDFMGTCTYLLAGSCGQAAGLPAFRVLVENEHRGSQRVSYTRALRVEARGVKVAVRREYPGQVLVDGILQYLPFQAADGQVQVFRKGQDAVVRTDFGLTVTYNWDAHVTAKVPSSYAGALCGLCGNFNGDPADDLALRGGGQAANALAFGKSWQAETRPGCGAAEPGDCPKLDTLVAQQLQSKKECGILADPSGPFRECHHTLDPQGAVRDCVYDRCLLPGQSGPLCDALASYAAACQAAGAAVHPWRSEELCPLSCPPHSHYEACSYGCPLSCGDLPVPGGCGFDCKEGCVCDEGFVLNGESCVPLPSCGCVYQGTYHPPGQTFHPGSGCNSLCRCEEGGLVSCEPSSCGPHEACKPSGGVLGCVAVGSATCQASGDPHYTTFDGRRFDFMGTCVYTLAQTCGTRPGLAQFAVLQENVAWGNGKVSVTRAITVQVANFTLRLEQRQRKVTVNGVDKRLPVVLAEGLVRASQHGSDVVIETDFGLRVAYDLMYNVRVTIPGNYYQQLCGLCGNYNGNPKDDFQKPDGSQAGSSNEFGSSWEEAVPGSPCAPTCKPGGSCDTELECKPELQEKYEQQQFCGLLTSPTGPLAACHKLVDPQGPLKDCVFDLCVGGGNASILCSNVHAYVSACQAAGGHVEPWRTESFCPMQCPPNSHYELCADTCSLGCWALSAPPQCPDSCAEGCQCDSGFLNDGQACVPIQECGCYHDGVYYELGQTVLLDNCQQQCVCHAGKGLLCQDHSCNPGQLCQPSGGVLSCVNKDPCHGVTCRPQETCQEKNGQGVCVPNYEATCWLWGDPHYHSFDGWNFDFQGTCNYVLASTSCPGSSAQGLTSFTVTTKNENRGNPSVSYVRLVTVTTLNTNISIHKGEIGKVRVNGVLTALPVSVAGGRLSVTQGASRAVLATNFGLRVSYDWDWRVEVTLPSSYHGAVCGLCGNMDRNPSNDRAFPNGTLAPSIPVWGGSWRVPGWDPLCWDECQGSCPTCTEDRLEEYRGPGFCGPLAPGSGGPFAACHAHVAPDSFFKGCVLDVCLGGGAQDILCQALAAYAAACQAAGIVIKDWRTQAGCELSCPENSHYELCGPPCPASCPSPAPPTAPAPCEGPCTEGCQCDSGFVLSAARCVPLDGGCGCWANGTYHEAGSEFWADATCSQRCHCGPGGGSLVCKPASCGLGEECALLPSGQHGCHPISTAECKAWGDPHYITLDGHHFNFQGACEYLLSMPCHRLPPGVENFTVIVANEHRGSQAVSHTRTVTLHIYGHSFTLSARQPRQLQVDGKLVALPFQLDSRLRAHLSGADVVVTTATMISLAFDGDNNVRLRVPAAYAGALCGLCGNYNQNPKDDLNAVGGNPGGWQVGGAKGCEECVPGPCPQPCTQEQQEPFGGPDACGVISAPDGPLVPCHSRVPPAQYFQACLLDTCQAQGHPGGLCPAVAAYVAACQAAGAQLGEWRRPDFCPLQCPAHSHYKLCGDSCPVSCPSLSAPEGCKSTCREGCVCDAGFVLSGDTCVPVGQCGCLHEGRYYPLGEDFYPGSECGRRCECGPGGQVSCQEGAACGPYEECRLQDGVQACRPTGCGRCLASGGVHYITLDGRAYDLHGSCSYILAQVCHPQPGDEDFTIVLEKNAAGDPQRLVVTVAGQVVGLARGPQVTVDGEAVALPVAVGHVRVTAEGRNMILQTTKELRLLFDGDAHVLISIPSPFRDRLCGLCGNFNGNWNDDFVLPGGATAPSEDAFGAAWRAPSSSQGCSEGCGPQGCPLCSAEETAPHESLEACGRLRDVKGPFSACHASLSPSEYFRQCVYDLCAQKGNSAALCRSLSAYTAACQAAGVAVKPWRTDSFCPLQCPAHSHYSICTRSCQGSCAALSGLTGCTTRCFEGCECDDRFLLSQGVCIPVQDCGCTHDGRYLPVNSSLLTSDCSERCSCSSSSGLTCQAASCPPGRVCEVQAGARDCWVPHGLCSLSVDANLTTFDGARSAVSSPGIYELSFRCPGLQETVPWYRVVADVWPCNGKAEVLGRVHIFFQDGLVTVTRNKGVWVNGLQVGLPAEVLTSVSVSRNPDGSVLVQQKAGVRVQLGTDGQLAVVVSDDHAGMLCGACGNFDADQTNDGHDSQETALEKWRAQDFSPCQD</sequence>
<dbReference type="SMART" id="SM00216">
    <property type="entry name" value="VWD"/>
    <property type="match status" value="7"/>
</dbReference>
<dbReference type="PANTHER" id="PTHR11339:SF244">
    <property type="entry name" value="IGGFC-BINDING PROTEIN"/>
    <property type="match status" value="1"/>
</dbReference>
<dbReference type="Pfam" id="PF00094">
    <property type="entry name" value="VWD"/>
    <property type="match status" value="7"/>
</dbReference>
<dbReference type="InterPro" id="IPR035234">
    <property type="entry name" value="IgGFc-bd_N"/>
</dbReference>
<dbReference type="Proteomes" id="UP001652580">
    <property type="component" value="Chromosome 19"/>
</dbReference>
<feature type="domain" description="VWFD" evidence="5">
    <location>
        <begin position="980"/>
        <end position="1159"/>
    </location>
</feature>
<proteinExistence type="predicted"/>
<dbReference type="SMART" id="SM00215">
    <property type="entry name" value="VWC_out"/>
    <property type="match status" value="5"/>
</dbReference>
<evidence type="ECO:0000256" key="1">
    <source>
        <dbReference type="ARBA" id="ARBA00022737"/>
    </source>
</evidence>
<evidence type="ECO:0000256" key="2">
    <source>
        <dbReference type="ARBA" id="ARBA00023157"/>
    </source>
</evidence>
<dbReference type="CDD" id="cd19941">
    <property type="entry name" value="TIL"/>
    <property type="match status" value="6"/>
</dbReference>
<dbReference type="SMART" id="SM00274">
    <property type="entry name" value="FOLN"/>
    <property type="match status" value="5"/>
</dbReference>
<dbReference type="Pfam" id="PF08742">
    <property type="entry name" value="C8"/>
    <property type="match status" value="6"/>
</dbReference>
<dbReference type="SMART" id="SM00832">
    <property type="entry name" value="C8"/>
    <property type="match status" value="6"/>
</dbReference>
<evidence type="ECO:0000256" key="3">
    <source>
        <dbReference type="ARBA" id="ARBA00023180"/>
    </source>
</evidence>